<dbReference type="PANTHER" id="PTHR43712:SF2">
    <property type="entry name" value="O-METHYLTRANSFERASE CICE"/>
    <property type="match status" value="1"/>
</dbReference>
<evidence type="ECO:0000313" key="7">
    <source>
        <dbReference type="Proteomes" id="UP001595556"/>
    </source>
</evidence>
<dbReference type="SUPFAM" id="SSF46785">
    <property type="entry name" value="Winged helix' DNA-binding domain"/>
    <property type="match status" value="1"/>
</dbReference>
<evidence type="ECO:0000256" key="2">
    <source>
        <dbReference type="ARBA" id="ARBA00022679"/>
    </source>
</evidence>
<keyword evidence="7" id="KW-1185">Reference proteome</keyword>
<dbReference type="Proteomes" id="UP001595556">
    <property type="component" value="Unassembled WGS sequence"/>
</dbReference>
<keyword evidence="2" id="KW-0808">Transferase</keyword>
<dbReference type="SUPFAM" id="SSF53335">
    <property type="entry name" value="S-adenosyl-L-methionine-dependent methyltransferases"/>
    <property type="match status" value="1"/>
</dbReference>
<proteinExistence type="predicted"/>
<dbReference type="RefSeq" id="WP_414859567.1">
    <property type="nucleotide sequence ID" value="NZ_CP180191.1"/>
</dbReference>
<dbReference type="Pfam" id="PF08100">
    <property type="entry name" value="Dimerisation"/>
    <property type="match status" value="1"/>
</dbReference>
<evidence type="ECO:0000313" key="6">
    <source>
        <dbReference type="EMBL" id="MFC3147984.1"/>
    </source>
</evidence>
<dbReference type="Gene3D" id="1.10.10.10">
    <property type="entry name" value="Winged helix-like DNA-binding domain superfamily/Winged helix DNA-binding domain"/>
    <property type="match status" value="1"/>
</dbReference>
<dbReference type="PROSITE" id="PS51683">
    <property type="entry name" value="SAM_OMT_II"/>
    <property type="match status" value="1"/>
</dbReference>
<evidence type="ECO:0000256" key="1">
    <source>
        <dbReference type="ARBA" id="ARBA00022603"/>
    </source>
</evidence>
<dbReference type="InterPro" id="IPR012967">
    <property type="entry name" value="COMT_dimerisation"/>
</dbReference>
<gene>
    <name evidence="6" type="ORF">ACFOEN_10045</name>
</gene>
<reference evidence="7" key="1">
    <citation type="journal article" date="2019" name="Int. J. Syst. Evol. Microbiol.">
        <title>The Global Catalogue of Microorganisms (GCM) 10K type strain sequencing project: providing services to taxonomists for standard genome sequencing and annotation.</title>
        <authorList>
            <consortium name="The Broad Institute Genomics Platform"/>
            <consortium name="The Broad Institute Genome Sequencing Center for Infectious Disease"/>
            <person name="Wu L."/>
            <person name="Ma J."/>
        </authorList>
    </citation>
    <scope>NUCLEOTIDE SEQUENCE [LARGE SCALE GENOMIC DNA]</scope>
    <source>
        <strain evidence="7">KCTC 52168</strain>
    </source>
</reference>
<dbReference type="Pfam" id="PF00891">
    <property type="entry name" value="Methyltransf_2"/>
    <property type="match status" value="1"/>
</dbReference>
<dbReference type="InterPro" id="IPR036388">
    <property type="entry name" value="WH-like_DNA-bd_sf"/>
</dbReference>
<dbReference type="InterPro" id="IPR001077">
    <property type="entry name" value="COMT_C"/>
</dbReference>
<dbReference type="CDD" id="cd02440">
    <property type="entry name" value="AdoMet_MTases"/>
    <property type="match status" value="1"/>
</dbReference>
<accession>A0ABV7H637</accession>
<evidence type="ECO:0000256" key="3">
    <source>
        <dbReference type="ARBA" id="ARBA00022691"/>
    </source>
</evidence>
<dbReference type="PANTHER" id="PTHR43712">
    <property type="entry name" value="PUTATIVE (AFU_ORTHOLOGUE AFUA_4G14580)-RELATED"/>
    <property type="match status" value="1"/>
</dbReference>
<evidence type="ECO:0000259" key="4">
    <source>
        <dbReference type="Pfam" id="PF00891"/>
    </source>
</evidence>
<keyword evidence="3" id="KW-0949">S-adenosyl-L-methionine</keyword>
<sequence>MASEDTHNGMAHGTAATASAAAPASWMDRLLALRDRTVAKRSFQRAVASNPFTRFIARRKSRDLFDLVAGFVYSQVLLACVQLKLFDLLIESPLTLEQIAARTGLPLDGARRLVDAAVALRLFERRSGGRIGLGELGAPMVGNEAVGTMVEHHVALYADLSDPVRLFRGERGEGDLARYWPYAAANPGQPAALDAERVAAYSALMSASQPLVTDEIFSVYDLGQHRRLLDVGGGEGRFVRAVAARYPKLDLTLFDLPAVAARARVQNELHGLGGRIATCGGSFLDDELPRGADIATLVRVIFDHPDERAMHILRAVHRALPAGGTLLLAEPLSGTPGAERMGDAYFGVYLLAMGRGRARTFDAMASLLTQAGFTGVRKLHTDMPLHTAVILATVHDKT</sequence>
<dbReference type="EMBL" id="JBHRTI010000004">
    <property type="protein sequence ID" value="MFC3147984.1"/>
    <property type="molecule type" value="Genomic_DNA"/>
</dbReference>
<dbReference type="InterPro" id="IPR029063">
    <property type="entry name" value="SAM-dependent_MTases_sf"/>
</dbReference>
<keyword evidence="1 6" id="KW-0489">Methyltransferase</keyword>
<dbReference type="Gene3D" id="1.10.287.1350">
    <property type="match status" value="1"/>
</dbReference>
<feature type="domain" description="O-methyltransferase C-terminal" evidence="4">
    <location>
        <begin position="159"/>
        <end position="373"/>
    </location>
</feature>
<dbReference type="GO" id="GO:0008168">
    <property type="term" value="F:methyltransferase activity"/>
    <property type="evidence" value="ECO:0007669"/>
    <property type="project" value="UniProtKB-KW"/>
</dbReference>
<protein>
    <submittedName>
        <fullName evidence="6">Methyltransferase</fullName>
    </submittedName>
</protein>
<dbReference type="GO" id="GO:0032259">
    <property type="term" value="P:methylation"/>
    <property type="evidence" value="ECO:0007669"/>
    <property type="project" value="UniProtKB-KW"/>
</dbReference>
<dbReference type="PIRSF" id="PIRSF005739">
    <property type="entry name" value="O-mtase"/>
    <property type="match status" value="1"/>
</dbReference>
<evidence type="ECO:0000259" key="5">
    <source>
        <dbReference type="Pfam" id="PF08100"/>
    </source>
</evidence>
<name>A0ABV7H637_9BURK</name>
<organism evidence="6 7">
    <name type="scientific">Piscinibacterium candidicorallinum</name>
    <dbReference type="NCBI Taxonomy" id="1793872"/>
    <lineage>
        <taxon>Bacteria</taxon>
        <taxon>Pseudomonadati</taxon>
        <taxon>Pseudomonadota</taxon>
        <taxon>Betaproteobacteria</taxon>
        <taxon>Burkholderiales</taxon>
        <taxon>Piscinibacterium</taxon>
    </lineage>
</organism>
<dbReference type="InterPro" id="IPR036390">
    <property type="entry name" value="WH_DNA-bd_sf"/>
</dbReference>
<comment type="caution">
    <text evidence="6">The sequence shown here is derived from an EMBL/GenBank/DDBJ whole genome shotgun (WGS) entry which is preliminary data.</text>
</comment>
<dbReference type="InterPro" id="IPR016461">
    <property type="entry name" value="COMT-like"/>
</dbReference>
<feature type="domain" description="O-methyltransferase dimerisation" evidence="5">
    <location>
        <begin position="66"/>
        <end position="127"/>
    </location>
</feature>
<dbReference type="Gene3D" id="3.40.50.150">
    <property type="entry name" value="Vaccinia Virus protein VP39"/>
    <property type="match status" value="1"/>
</dbReference>